<protein>
    <submittedName>
        <fullName evidence="2">M28 family peptidase</fullName>
    </submittedName>
</protein>
<dbReference type="Gene3D" id="3.50.30.30">
    <property type="match status" value="1"/>
</dbReference>
<proteinExistence type="predicted"/>
<reference evidence="2 3" key="1">
    <citation type="submission" date="2019-03" db="EMBL/GenBank/DDBJ databases">
        <title>Reclassification of Micrococcus aloeverae and Micrococcus yunnanensis as later heterotypic synonyms of Micrococcus luteus.</title>
        <authorList>
            <person name="Huang C.-H."/>
        </authorList>
    </citation>
    <scope>NUCLEOTIDE SEQUENCE [LARGE SCALE GENOMIC DNA]</scope>
    <source>
        <strain evidence="2 3">BCRC 12151</strain>
    </source>
</reference>
<dbReference type="Proteomes" id="UP000297477">
    <property type="component" value="Unassembled WGS sequence"/>
</dbReference>
<dbReference type="Pfam" id="PF04389">
    <property type="entry name" value="Peptidase_M28"/>
    <property type="match status" value="1"/>
</dbReference>
<dbReference type="SUPFAM" id="SSF53187">
    <property type="entry name" value="Zn-dependent exopeptidases"/>
    <property type="match status" value="1"/>
</dbReference>
<feature type="domain" description="Peptidase M28" evidence="1">
    <location>
        <begin position="337"/>
        <end position="530"/>
    </location>
</feature>
<evidence type="ECO:0000313" key="2">
    <source>
        <dbReference type="EMBL" id="TFI00156.1"/>
    </source>
</evidence>
<gene>
    <name evidence="2" type="ORF">E4A49_03665</name>
</gene>
<dbReference type="InterPro" id="IPR006311">
    <property type="entry name" value="TAT_signal"/>
</dbReference>
<name>A0ABY2K135_9MICC</name>
<evidence type="ECO:0000259" key="1">
    <source>
        <dbReference type="Pfam" id="PF04389"/>
    </source>
</evidence>
<dbReference type="EMBL" id="SPKT01000005">
    <property type="protein sequence ID" value="TFI00156.1"/>
    <property type="molecule type" value="Genomic_DNA"/>
</dbReference>
<comment type="caution">
    <text evidence="2">The sequence shown here is derived from an EMBL/GenBank/DDBJ whole genome shotgun (WGS) entry which is preliminary data.</text>
</comment>
<dbReference type="InterPro" id="IPR007484">
    <property type="entry name" value="Peptidase_M28"/>
</dbReference>
<dbReference type="PANTHER" id="PTHR12147:SF26">
    <property type="entry name" value="PEPTIDASE M28 DOMAIN-CONTAINING PROTEIN"/>
    <property type="match status" value="1"/>
</dbReference>
<evidence type="ECO:0000313" key="3">
    <source>
        <dbReference type="Proteomes" id="UP000297477"/>
    </source>
</evidence>
<dbReference type="PANTHER" id="PTHR12147">
    <property type="entry name" value="METALLOPEPTIDASE M28 FAMILY MEMBER"/>
    <property type="match status" value="1"/>
</dbReference>
<accession>A0ABY2K135</accession>
<sequence>MPDPIGPARSSRSRGSFLISWAGRHDAGRVVLHGARRLCASKVPVCPLMTDSSVRHCADLGGSCVMGITLTPPRGDLPMTASTSAHGLSRRSFLAFAGAGAVGAATTAFAMPAWGVDAMRPGAVRAPRLTGQDRQIINQLRPARAVDDLTYLTEVVGQRYTGTPEEAKAADYIADQLDRAGYDVLVERFDVPDRTLGTLSGAGLDTRFGWGVGSAPQAVQDATVTGRLLVVDSGTPGDLPADLSGRIVMRVISVRSEDVTPWAVAAAERGAVAVIATRADSTPPSQASAFTPRLTVERVDIPVVGVGQVQKHQLLGLGDGAEVTLQTIAYRNPRSANVVGTRAGRKGPRHAARERVMLGAHYDSVIGSRGANDNGSGTVVCLELARVMAKAPTHTDLSFGFWGSEEVGLVGSRLHAQNLEQSERDRLRGVFNNDMVATSWEPSEKYWLLDLHGRSNPVNRAVLAAGDRLGYRTSMGEVFEMGRSDHASFSEVGVDSGNFGWLHRDGFILEPEYHSSDDTVARNISLDRLTVSMEIQGCAAYALATA</sequence>
<keyword evidence="3" id="KW-1185">Reference proteome</keyword>
<dbReference type="PROSITE" id="PS51318">
    <property type="entry name" value="TAT"/>
    <property type="match status" value="1"/>
</dbReference>
<dbReference type="Gene3D" id="3.40.630.10">
    <property type="entry name" value="Zn peptidases"/>
    <property type="match status" value="1"/>
</dbReference>
<organism evidence="2 3">
    <name type="scientific">Micrococcus lylae</name>
    <dbReference type="NCBI Taxonomy" id="1273"/>
    <lineage>
        <taxon>Bacteria</taxon>
        <taxon>Bacillati</taxon>
        <taxon>Actinomycetota</taxon>
        <taxon>Actinomycetes</taxon>
        <taxon>Micrococcales</taxon>
        <taxon>Micrococcaceae</taxon>
        <taxon>Micrococcus</taxon>
    </lineage>
</organism>
<dbReference type="InterPro" id="IPR045175">
    <property type="entry name" value="M28_fam"/>
</dbReference>